<dbReference type="PANTHER" id="PTHR43531:SF11">
    <property type="entry name" value="METHYL-ACCEPTING CHEMOTAXIS PROTEIN 3"/>
    <property type="match status" value="1"/>
</dbReference>
<protein>
    <submittedName>
        <fullName evidence="6">Methyl-accepting chemotaxis protein 3</fullName>
    </submittedName>
</protein>
<dbReference type="GO" id="GO:0006935">
    <property type="term" value="P:chemotaxis"/>
    <property type="evidence" value="ECO:0007669"/>
    <property type="project" value="UniProtKB-KW"/>
</dbReference>
<feature type="transmembrane region" description="Helical" evidence="4">
    <location>
        <begin position="164"/>
        <end position="190"/>
    </location>
</feature>
<dbReference type="GO" id="GO:0004888">
    <property type="term" value="F:transmembrane signaling receptor activity"/>
    <property type="evidence" value="ECO:0007669"/>
    <property type="project" value="InterPro"/>
</dbReference>
<feature type="domain" description="Methyl-accepting transducer" evidence="5">
    <location>
        <begin position="378"/>
        <end position="450"/>
    </location>
</feature>
<dbReference type="GO" id="GO:0007165">
    <property type="term" value="P:signal transduction"/>
    <property type="evidence" value="ECO:0007669"/>
    <property type="project" value="UniProtKB-KW"/>
</dbReference>
<sequence>MNKCKRPIIAIVLSLTSIVVVFVLYSQMFPLMNKISPKIYYRYGTDGKYDKEMFFTKEINDRTKILDVTISKIVEKAKVTKITRNQDIYGVISNNRVISKKYINENKEYLSYLDEHNLEVDDVLNYCKKMYDIDDNIIMGLFYLIFTILSSIFLFVLKYRKRIYIVGIFVYLFSTLSILSGGLFSQLFYYLPIINKQWNYTDYQTLLLNVLPPIKEAILTFIIVDSVFQAFIQNRNDNKMNRNYAEINNNTKYINETVNTIKKSTSEMIYNFKLETDDIKNDVSLAINKLNNLETDINRISTEITDVSILMENGNLSWKEMVATLQEHEKYFEIVRVKIQEKLDEINDEGRTLKKKNQESFISTKKQLEEAILNAKVVEEINTLFESMFIINKKTNLLALNASVEAARIGDLGSGFNVISKEMRNLAEQSKDTVREIQSTTIKIKESVNNLSSSSIKLLDYVIDNE</sequence>
<evidence type="ECO:0000259" key="5">
    <source>
        <dbReference type="PROSITE" id="PS50111"/>
    </source>
</evidence>
<dbReference type="InterPro" id="IPR004089">
    <property type="entry name" value="MCPsignal_dom"/>
</dbReference>
<gene>
    <name evidence="6" type="primary">mcp3_2</name>
    <name evidence="6" type="ORF">WY13_02574</name>
</gene>
<dbReference type="EMBL" id="LITT01000035">
    <property type="protein sequence ID" value="OAA84675.1"/>
    <property type="molecule type" value="Genomic_DNA"/>
</dbReference>
<dbReference type="GO" id="GO:0005886">
    <property type="term" value="C:plasma membrane"/>
    <property type="evidence" value="ECO:0007669"/>
    <property type="project" value="TreeGrafter"/>
</dbReference>
<reference evidence="6 7" key="1">
    <citation type="journal article" date="2015" name="Biotechnol. Bioeng.">
        <title>Genome sequence and phenotypic characterization of Caulobacter segnis.</title>
        <authorList>
            <person name="Patel S."/>
            <person name="Fletcher B."/>
            <person name="Scott D.C."/>
            <person name="Ely B."/>
        </authorList>
    </citation>
    <scope>NUCLEOTIDE SEQUENCE [LARGE SCALE GENOMIC DNA]</scope>
    <source>
        <strain evidence="6 7">ERI-2</strain>
    </source>
</reference>
<dbReference type="RefSeq" id="WP_063555972.1">
    <property type="nucleotide sequence ID" value="NZ_LITT01000035.1"/>
</dbReference>
<evidence type="ECO:0000256" key="1">
    <source>
        <dbReference type="ARBA" id="ARBA00022500"/>
    </source>
</evidence>
<feature type="transmembrane region" description="Helical" evidence="4">
    <location>
        <begin position="7"/>
        <end position="28"/>
    </location>
</feature>
<dbReference type="PRINTS" id="PR00260">
    <property type="entry name" value="CHEMTRNSDUCR"/>
</dbReference>
<dbReference type="PANTHER" id="PTHR43531">
    <property type="entry name" value="PROTEIN ICFG"/>
    <property type="match status" value="1"/>
</dbReference>
<evidence type="ECO:0000256" key="2">
    <source>
        <dbReference type="ARBA" id="ARBA00029447"/>
    </source>
</evidence>
<evidence type="ECO:0000256" key="4">
    <source>
        <dbReference type="SAM" id="Phobius"/>
    </source>
</evidence>
<dbReference type="SUPFAM" id="SSF58104">
    <property type="entry name" value="Methyl-accepting chemotaxis protein (MCP) signaling domain"/>
    <property type="match status" value="1"/>
</dbReference>
<dbReference type="AlphaFoldDB" id="A0A168MGZ9"/>
<accession>A0A168MGZ9</accession>
<comment type="caution">
    <text evidence="6">The sequence shown here is derived from an EMBL/GenBank/DDBJ whole genome shotgun (WGS) entry which is preliminary data.</text>
</comment>
<evidence type="ECO:0000256" key="3">
    <source>
        <dbReference type="PROSITE-ProRule" id="PRU00284"/>
    </source>
</evidence>
<proteinExistence type="inferred from homology"/>
<dbReference type="PROSITE" id="PS50111">
    <property type="entry name" value="CHEMOTAXIS_TRANSDUC_2"/>
    <property type="match status" value="1"/>
</dbReference>
<dbReference type="OrthoDB" id="1660488at2"/>
<keyword evidence="1" id="KW-0145">Chemotaxis</keyword>
<dbReference type="PATRIC" id="fig|1538.10.peg.2466"/>
<keyword evidence="4" id="KW-0472">Membrane</keyword>
<dbReference type="Proteomes" id="UP000077407">
    <property type="component" value="Unassembled WGS sequence"/>
</dbReference>
<comment type="similarity">
    <text evidence="2">Belongs to the methyl-accepting chemotaxis (MCP) protein family.</text>
</comment>
<dbReference type="InterPro" id="IPR051310">
    <property type="entry name" value="MCP_chemotaxis"/>
</dbReference>
<evidence type="ECO:0000313" key="7">
    <source>
        <dbReference type="Proteomes" id="UP000077407"/>
    </source>
</evidence>
<keyword evidence="4" id="KW-0812">Transmembrane</keyword>
<evidence type="ECO:0000313" key="6">
    <source>
        <dbReference type="EMBL" id="OAA84675.1"/>
    </source>
</evidence>
<name>A0A168MGZ9_9CLOT</name>
<feature type="transmembrane region" description="Helical" evidence="4">
    <location>
        <begin position="137"/>
        <end position="157"/>
    </location>
</feature>
<dbReference type="Pfam" id="PF00015">
    <property type="entry name" value="MCPsignal"/>
    <property type="match status" value="1"/>
</dbReference>
<dbReference type="Gene3D" id="1.10.287.950">
    <property type="entry name" value="Methyl-accepting chemotaxis protein"/>
    <property type="match status" value="1"/>
</dbReference>
<dbReference type="InterPro" id="IPR004090">
    <property type="entry name" value="Chemotax_Me-accpt_rcpt"/>
</dbReference>
<organism evidence="6 7">
    <name type="scientific">Clostridium ljungdahlii</name>
    <dbReference type="NCBI Taxonomy" id="1538"/>
    <lineage>
        <taxon>Bacteria</taxon>
        <taxon>Bacillati</taxon>
        <taxon>Bacillota</taxon>
        <taxon>Clostridia</taxon>
        <taxon>Eubacteriales</taxon>
        <taxon>Clostridiaceae</taxon>
        <taxon>Clostridium</taxon>
    </lineage>
</organism>
<keyword evidence="3" id="KW-0807">Transducer</keyword>
<keyword evidence="4" id="KW-1133">Transmembrane helix</keyword>